<reference evidence="3" key="1">
    <citation type="submission" date="2021-01" db="EMBL/GenBank/DDBJ databases">
        <title>Whole genome shotgun sequence of Actinoplanes ferrugineus NBRC 15555.</title>
        <authorList>
            <person name="Komaki H."/>
            <person name="Tamura T."/>
        </authorList>
    </citation>
    <scope>NUCLEOTIDE SEQUENCE</scope>
    <source>
        <strain evidence="3">NBRC 15555</strain>
    </source>
</reference>
<dbReference type="InterPro" id="IPR023393">
    <property type="entry name" value="START-like_dom_sf"/>
</dbReference>
<dbReference type="AlphaFoldDB" id="A0A919IZ47"/>
<evidence type="ECO:0000259" key="2">
    <source>
        <dbReference type="Pfam" id="PF08327"/>
    </source>
</evidence>
<dbReference type="InterPro" id="IPR013538">
    <property type="entry name" value="ASHA1/2-like_C"/>
</dbReference>
<evidence type="ECO:0000313" key="3">
    <source>
        <dbReference type="EMBL" id="GIE11090.1"/>
    </source>
</evidence>
<dbReference type="CDD" id="cd07814">
    <property type="entry name" value="SRPBCC_CalC_Aha1-like"/>
    <property type="match status" value="1"/>
</dbReference>
<protein>
    <recommendedName>
        <fullName evidence="2">Activator of Hsp90 ATPase homologue 1/2-like C-terminal domain-containing protein</fullName>
    </recommendedName>
</protein>
<dbReference type="EMBL" id="BOMM01000022">
    <property type="protein sequence ID" value="GIE11090.1"/>
    <property type="molecule type" value="Genomic_DNA"/>
</dbReference>
<name>A0A919IZ47_9ACTN</name>
<keyword evidence="4" id="KW-1185">Reference proteome</keyword>
<dbReference type="RefSeq" id="WP_203817618.1">
    <property type="nucleotide sequence ID" value="NZ_BAAABP010000032.1"/>
</dbReference>
<dbReference type="Pfam" id="PF08327">
    <property type="entry name" value="AHSA1"/>
    <property type="match status" value="1"/>
</dbReference>
<evidence type="ECO:0000313" key="4">
    <source>
        <dbReference type="Proteomes" id="UP000598174"/>
    </source>
</evidence>
<dbReference type="SUPFAM" id="SSF55961">
    <property type="entry name" value="Bet v1-like"/>
    <property type="match status" value="1"/>
</dbReference>
<gene>
    <name evidence="3" type="ORF">Afe05nite_29300</name>
</gene>
<sequence>MIGETKDAGFQIGVARTIPFPAATVWEFVAGAEGQAVWLGPGAALTAAKGAPYRTESGISGEVRSFHEHDRIRLTWRPPGGDHETTVQVTVRPVAGDRATLRFHQERLSGPDERAEQRAHWQAVLESVTEALSRSGKRS</sequence>
<accession>A0A919IZ47</accession>
<feature type="domain" description="Activator of Hsp90 ATPase homologue 1/2-like C-terminal" evidence="2">
    <location>
        <begin position="20"/>
        <end position="132"/>
    </location>
</feature>
<comment type="similarity">
    <text evidence="1">Belongs to the AHA1 family.</text>
</comment>
<comment type="caution">
    <text evidence="3">The sequence shown here is derived from an EMBL/GenBank/DDBJ whole genome shotgun (WGS) entry which is preliminary data.</text>
</comment>
<proteinExistence type="inferred from homology"/>
<dbReference type="Proteomes" id="UP000598174">
    <property type="component" value="Unassembled WGS sequence"/>
</dbReference>
<organism evidence="3 4">
    <name type="scientific">Paractinoplanes ferrugineus</name>
    <dbReference type="NCBI Taxonomy" id="113564"/>
    <lineage>
        <taxon>Bacteria</taxon>
        <taxon>Bacillati</taxon>
        <taxon>Actinomycetota</taxon>
        <taxon>Actinomycetes</taxon>
        <taxon>Micromonosporales</taxon>
        <taxon>Micromonosporaceae</taxon>
        <taxon>Paractinoplanes</taxon>
    </lineage>
</organism>
<dbReference type="Gene3D" id="3.30.530.20">
    <property type="match status" value="1"/>
</dbReference>
<evidence type="ECO:0000256" key="1">
    <source>
        <dbReference type="ARBA" id="ARBA00006817"/>
    </source>
</evidence>